<reference evidence="13" key="3">
    <citation type="submission" date="2025-09" db="UniProtKB">
        <authorList>
            <consortium name="Ensembl"/>
        </authorList>
    </citation>
    <scope>IDENTIFICATION</scope>
    <source>
        <strain evidence="13">broiler</strain>
    </source>
</reference>
<dbReference type="GO" id="GO:0005634">
    <property type="term" value="C:nucleus"/>
    <property type="evidence" value="ECO:0007669"/>
    <property type="project" value="UniProtKB-SubCell"/>
</dbReference>
<dbReference type="GO" id="GO:0030018">
    <property type="term" value="C:Z disc"/>
    <property type="evidence" value="ECO:0007669"/>
    <property type="project" value="UniProtKB-SubCell"/>
</dbReference>
<dbReference type="CDD" id="cd10820">
    <property type="entry name" value="PDZ_SYNPO2-like"/>
    <property type="match status" value="1"/>
</dbReference>
<keyword evidence="7" id="KW-0539">Nucleus</keyword>
<sequence length="143" mass="15717">MLPNCTRKMGTGDYICIAMSGGAPWGFRLQGGKEQKQPLQIAKVRNKSKAAKAGLCEGDEVVSINGKPCGDLTYAEVIVLMESLTDVLQMLIKRKEAVDVHYHFLGNLHSFLEPHLPLLLLYFSLPLTTSASQTQQLTSLARD</sequence>
<dbReference type="Proteomes" id="UP000000539">
    <property type="component" value="Chromosome 4"/>
</dbReference>
<evidence type="ECO:0000313" key="13">
    <source>
        <dbReference type="Ensembl" id="ENSGALP00010007771.1"/>
    </source>
</evidence>
<dbReference type="SUPFAM" id="SSF50156">
    <property type="entry name" value="PDZ domain-like"/>
    <property type="match status" value="1"/>
</dbReference>
<dbReference type="GeneTree" id="ENSGT00950000183054"/>
<dbReference type="OrthoDB" id="6502734at2759"/>
<comment type="similarity">
    <text evidence="8">Belongs to the synaptopodin family.</text>
</comment>
<reference evidence="13" key="1">
    <citation type="submission" date="2020-11" db="EMBL/GenBank/DDBJ databases">
        <title>Gallus gallus (Chicken) genome, bGalGal1, GRCg7b, maternal haplotype autosomes + Z &amp; W.</title>
        <authorList>
            <person name="Warren W."/>
            <person name="Formenti G."/>
            <person name="Fedrigo O."/>
            <person name="Haase B."/>
            <person name="Mountcastle J."/>
            <person name="Balacco J."/>
            <person name="Tracey A."/>
            <person name="Schneider V."/>
            <person name="Okimoto R."/>
            <person name="Cheng H."/>
            <person name="Hawken R."/>
            <person name="Howe K."/>
            <person name="Jarvis E.D."/>
        </authorList>
    </citation>
    <scope>NUCLEOTIDE SEQUENCE [LARGE SCALE GENOMIC DNA]</scope>
    <source>
        <strain evidence="13">Broiler</strain>
    </source>
</reference>
<dbReference type="GO" id="GO:0005925">
    <property type="term" value="C:focal adhesion"/>
    <property type="evidence" value="ECO:0007669"/>
    <property type="project" value="UniProtKB-SubCell"/>
</dbReference>
<evidence type="ECO:0000256" key="7">
    <source>
        <dbReference type="ARBA" id="ARBA00023242"/>
    </source>
</evidence>
<dbReference type="PANTHER" id="PTHR24217">
    <property type="entry name" value="PUTATIVE-RELATED"/>
    <property type="match status" value="1"/>
</dbReference>
<evidence type="ECO:0000256" key="5">
    <source>
        <dbReference type="ARBA" id="ARBA00022553"/>
    </source>
</evidence>
<evidence type="ECO:0000256" key="6">
    <source>
        <dbReference type="ARBA" id="ARBA00022949"/>
    </source>
</evidence>
<accession>A0A8V0XHZ5</accession>
<proteinExistence type="inferred from homology"/>
<dbReference type="SMART" id="SM00228">
    <property type="entry name" value="PDZ"/>
    <property type="match status" value="1"/>
</dbReference>
<dbReference type="AlphaFoldDB" id="A0A8V0XHZ5"/>
<evidence type="ECO:0000256" key="10">
    <source>
        <dbReference type="ARBA" id="ARBA00071807"/>
    </source>
</evidence>
<protein>
    <recommendedName>
        <fullName evidence="10">Synaptopodin-2</fullName>
    </recommendedName>
    <alternativeName>
        <fullName evidence="11">Myopodin</fullName>
    </alternativeName>
</protein>
<dbReference type="PROSITE" id="PS50106">
    <property type="entry name" value="PDZ"/>
    <property type="match status" value="1"/>
</dbReference>
<evidence type="ECO:0000256" key="1">
    <source>
        <dbReference type="ARBA" id="ARBA00004123"/>
    </source>
</evidence>
<evidence type="ECO:0000256" key="11">
    <source>
        <dbReference type="ARBA" id="ARBA00078078"/>
    </source>
</evidence>
<evidence type="ECO:0000259" key="12">
    <source>
        <dbReference type="PROSITE" id="PS50106"/>
    </source>
</evidence>
<dbReference type="FunFam" id="2.30.42.10:FF:000139">
    <property type="entry name" value="synaptopodin-2 isoform X1"/>
    <property type="match status" value="1"/>
</dbReference>
<evidence type="ECO:0000256" key="9">
    <source>
        <dbReference type="ARBA" id="ARBA00064160"/>
    </source>
</evidence>
<dbReference type="InterPro" id="IPR036034">
    <property type="entry name" value="PDZ_sf"/>
</dbReference>
<organism evidence="13 14">
    <name type="scientific">Gallus gallus</name>
    <name type="common">Chicken</name>
    <dbReference type="NCBI Taxonomy" id="9031"/>
    <lineage>
        <taxon>Eukaryota</taxon>
        <taxon>Metazoa</taxon>
        <taxon>Chordata</taxon>
        <taxon>Craniata</taxon>
        <taxon>Vertebrata</taxon>
        <taxon>Euteleostomi</taxon>
        <taxon>Archelosauria</taxon>
        <taxon>Archosauria</taxon>
        <taxon>Dinosauria</taxon>
        <taxon>Saurischia</taxon>
        <taxon>Theropoda</taxon>
        <taxon>Coelurosauria</taxon>
        <taxon>Aves</taxon>
        <taxon>Neognathae</taxon>
        <taxon>Galloanserae</taxon>
        <taxon>Galliformes</taxon>
        <taxon>Phasianidae</taxon>
        <taxon>Phasianinae</taxon>
        <taxon>Gallus</taxon>
    </lineage>
</organism>
<gene>
    <name evidence="13" type="primary">SYNPO2</name>
</gene>
<comment type="subunit">
    <text evidence="9">May self-associate in muscle cells under oxidative stress. Binds F-actin. Interacts with ACTN2; ACTN2 is proposed to anchor SYOP2 at Z lines in mature myocytes. Interacts with AKAP6, PPP3CA and CAMK2A. Interacts (phosphorylated form) with YWHAB; YWHAB competes with ACTN2 for interaction with SYNPO2. Interacts with KPNA2; mediating nuclear import of SYNOP2; dependent on interaction with YWHAB. Interacts with IPO13; may be implicated in SYNOP2 nuclear import. Interacts with ZYX, FLNC, ILK. Interacts with BAG3 (via WW 1 domain). May associate with the CASA complex consisting of HSPA8, HSPB8 and BAG3. Interacts with VPS18.</text>
</comment>
<evidence type="ECO:0000313" key="14">
    <source>
        <dbReference type="Proteomes" id="UP000000539"/>
    </source>
</evidence>
<keyword evidence="6" id="KW-0965">Cell junction</keyword>
<dbReference type="Gene3D" id="2.30.42.10">
    <property type="match status" value="1"/>
</dbReference>
<dbReference type="InterPro" id="IPR051976">
    <property type="entry name" value="Synaptopodin_domain"/>
</dbReference>
<comment type="subcellular location">
    <subcellularLocation>
        <location evidence="3">Cell junction</location>
        <location evidence="3">Focal adhesion</location>
    </subcellularLocation>
    <subcellularLocation>
        <location evidence="2">Cytoplasm</location>
        <location evidence="2">Myofibril</location>
        <location evidence="2">Sarcomere</location>
        <location evidence="2">Z line</location>
    </subcellularLocation>
    <subcellularLocation>
        <location evidence="1">Nucleus</location>
    </subcellularLocation>
</comment>
<keyword evidence="5" id="KW-0597">Phosphoprotein</keyword>
<dbReference type="InterPro" id="IPR001478">
    <property type="entry name" value="PDZ"/>
</dbReference>
<evidence type="ECO:0000256" key="2">
    <source>
        <dbReference type="ARBA" id="ARBA00004216"/>
    </source>
</evidence>
<evidence type="ECO:0000256" key="8">
    <source>
        <dbReference type="ARBA" id="ARBA00038161"/>
    </source>
</evidence>
<evidence type="ECO:0000256" key="3">
    <source>
        <dbReference type="ARBA" id="ARBA00004246"/>
    </source>
</evidence>
<evidence type="ECO:0000256" key="4">
    <source>
        <dbReference type="ARBA" id="ARBA00022490"/>
    </source>
</evidence>
<name>A0A8V0XHZ5_CHICK</name>
<keyword evidence="4" id="KW-0963">Cytoplasm</keyword>
<feature type="domain" description="PDZ" evidence="12">
    <location>
        <begin position="14"/>
        <end position="96"/>
    </location>
</feature>
<dbReference type="Pfam" id="PF00595">
    <property type="entry name" value="PDZ"/>
    <property type="match status" value="1"/>
</dbReference>
<dbReference type="PANTHER" id="PTHR24217:SF9">
    <property type="entry name" value="SYNAPTOPODIN-2"/>
    <property type="match status" value="1"/>
</dbReference>
<dbReference type="Ensembl" id="ENSGALT00010013209.1">
    <property type="protein sequence ID" value="ENSGALP00010007771.1"/>
    <property type="gene ID" value="ENSGALG00010005522.1"/>
</dbReference>
<keyword evidence="14" id="KW-1185">Reference proteome</keyword>
<reference evidence="13" key="2">
    <citation type="submission" date="2025-08" db="UniProtKB">
        <authorList>
            <consortium name="Ensembl"/>
        </authorList>
    </citation>
    <scope>IDENTIFICATION</scope>
    <source>
        <strain evidence="13">broiler</strain>
    </source>
</reference>